<protein>
    <submittedName>
        <fullName evidence="2">MarR family transcriptional regulator</fullName>
    </submittedName>
</protein>
<proteinExistence type="predicted"/>
<dbReference type="Pfam" id="PF12802">
    <property type="entry name" value="MarR_2"/>
    <property type="match status" value="1"/>
</dbReference>
<evidence type="ECO:0000313" key="2">
    <source>
        <dbReference type="EMBL" id="KAA6436191.1"/>
    </source>
</evidence>
<dbReference type="InterPro" id="IPR039422">
    <property type="entry name" value="MarR/SlyA-like"/>
</dbReference>
<dbReference type="Proteomes" id="UP000323221">
    <property type="component" value="Unassembled WGS sequence"/>
</dbReference>
<organism evidence="2 3">
    <name type="scientific">Agrococcus sediminis</name>
    <dbReference type="NCBI Taxonomy" id="2599924"/>
    <lineage>
        <taxon>Bacteria</taxon>
        <taxon>Bacillati</taxon>
        <taxon>Actinomycetota</taxon>
        <taxon>Actinomycetes</taxon>
        <taxon>Micrococcales</taxon>
        <taxon>Microbacteriaceae</taxon>
        <taxon>Agrococcus</taxon>
    </lineage>
</organism>
<name>A0A5M8QM09_9MICO</name>
<evidence type="ECO:0000313" key="3">
    <source>
        <dbReference type="Proteomes" id="UP000323221"/>
    </source>
</evidence>
<accession>A0A5M8QM09</accession>
<dbReference type="PROSITE" id="PS50995">
    <property type="entry name" value="HTH_MARR_2"/>
    <property type="match status" value="1"/>
</dbReference>
<dbReference type="SUPFAM" id="SSF46785">
    <property type="entry name" value="Winged helix' DNA-binding domain"/>
    <property type="match status" value="1"/>
</dbReference>
<feature type="domain" description="HTH marR-type" evidence="1">
    <location>
        <begin position="39"/>
        <end position="175"/>
    </location>
</feature>
<dbReference type="Gene3D" id="1.10.10.10">
    <property type="entry name" value="Winged helix-like DNA-binding domain superfamily/Winged helix DNA-binding domain"/>
    <property type="match status" value="1"/>
</dbReference>
<dbReference type="AlphaFoldDB" id="A0A5M8QM09"/>
<dbReference type="SMART" id="SM00347">
    <property type="entry name" value="HTH_MARR"/>
    <property type="match status" value="1"/>
</dbReference>
<dbReference type="GO" id="GO:0006950">
    <property type="term" value="P:response to stress"/>
    <property type="evidence" value="ECO:0007669"/>
    <property type="project" value="TreeGrafter"/>
</dbReference>
<dbReference type="InterPro" id="IPR036388">
    <property type="entry name" value="WH-like_DNA-bd_sf"/>
</dbReference>
<gene>
    <name evidence="2" type="ORF">FQ330_01880</name>
</gene>
<dbReference type="RefSeq" id="WP_146354741.1">
    <property type="nucleotide sequence ID" value="NZ_VOIR01000011.1"/>
</dbReference>
<dbReference type="EMBL" id="VOIR01000011">
    <property type="protein sequence ID" value="KAA6436191.1"/>
    <property type="molecule type" value="Genomic_DNA"/>
</dbReference>
<evidence type="ECO:0000259" key="1">
    <source>
        <dbReference type="PROSITE" id="PS50995"/>
    </source>
</evidence>
<dbReference type="GO" id="GO:0003700">
    <property type="term" value="F:DNA-binding transcription factor activity"/>
    <property type="evidence" value="ECO:0007669"/>
    <property type="project" value="InterPro"/>
</dbReference>
<dbReference type="InterPro" id="IPR000835">
    <property type="entry name" value="HTH_MarR-typ"/>
</dbReference>
<comment type="caution">
    <text evidence="2">The sequence shown here is derived from an EMBL/GenBank/DDBJ whole genome shotgun (WGS) entry which is preliminary data.</text>
</comment>
<dbReference type="OrthoDB" id="162531at2"/>
<dbReference type="InterPro" id="IPR036390">
    <property type="entry name" value="WH_DNA-bd_sf"/>
</dbReference>
<keyword evidence="3" id="KW-1185">Reference proteome</keyword>
<dbReference type="PRINTS" id="PR00598">
    <property type="entry name" value="HTHMARR"/>
</dbReference>
<dbReference type="PANTHER" id="PTHR33164">
    <property type="entry name" value="TRANSCRIPTIONAL REGULATOR, MARR FAMILY"/>
    <property type="match status" value="1"/>
</dbReference>
<sequence length="192" mass="21487">MGQRAADADARALIDPRRLDASARLVGERGLSDREVEEIVDLFQALRRWHRTSEAHSEASRRYMRLGENDMRAIRFMMAVAREGRPVTSTMIAQHLGISGPSVTKMLDRLERAGHVRREPHPTDRRALSVRVTDATRATATATVGRDHTRRFEIAATMSSDERRAATRFLSALADLPVMEHPPLEADAGLEP</sequence>
<reference evidence="2 3" key="1">
    <citation type="submission" date="2019-08" db="EMBL/GenBank/DDBJ databases">
        <title>Agrococcus lahaulensis sp. nov., isolated from a cold desert of the Indian Himalayas.</title>
        <authorList>
            <person name="Qu J.H."/>
        </authorList>
    </citation>
    <scope>NUCLEOTIDE SEQUENCE [LARGE SCALE GENOMIC DNA]</scope>
    <source>
        <strain evidence="2 3">NS18</strain>
    </source>
</reference>
<dbReference type="PANTHER" id="PTHR33164:SF43">
    <property type="entry name" value="HTH-TYPE TRANSCRIPTIONAL REPRESSOR YETL"/>
    <property type="match status" value="1"/>
</dbReference>